<dbReference type="PANTHER" id="PTHR39638">
    <property type="entry name" value="YCF35"/>
    <property type="match status" value="1"/>
</dbReference>
<geneLocation type="chloroplast" evidence="5"/>
<dbReference type="PANTHER" id="PTHR39638:SF2">
    <property type="entry name" value="YCF35"/>
    <property type="match status" value="1"/>
</dbReference>
<reference evidence="5" key="1">
    <citation type="submission" date="2017-03" db="EMBL/GenBank/DDBJ databases">
        <title>The new red algal subphylum Proteorhodophytina comprises the largest and most divergent plastid genomes known.</title>
        <authorList>
            <person name="Munoz-Gomez S.A."/>
            <person name="Mejia-Franco F.G."/>
            <person name="Durnin K."/>
            <person name="Morgan C."/>
            <person name="Grisdale C.J."/>
            <person name="Archibald J.M."/>
            <person name="Slamovits C.H."/>
        </authorList>
    </citation>
    <scope>NUCLEOTIDE SEQUENCE</scope>
    <source>
        <strain evidence="5">UTEX LB2060</strain>
    </source>
</reference>
<evidence type="ECO:0000256" key="1">
    <source>
        <dbReference type="ARBA" id="ARBA00004474"/>
    </source>
</evidence>
<gene>
    <name evidence="5" type="primary">ycf35</name>
</gene>
<dbReference type="GO" id="GO:0009536">
    <property type="term" value="C:plastid"/>
    <property type="evidence" value="ECO:0007669"/>
    <property type="project" value="UniProtKB-SubCell"/>
</dbReference>
<proteinExistence type="inferred from homology"/>
<dbReference type="InterPro" id="IPR009666">
    <property type="entry name" value="Uncharacterised_Ycf35"/>
</dbReference>
<evidence type="ECO:0000313" key="5">
    <source>
        <dbReference type="EMBL" id="ARO91049.1"/>
    </source>
</evidence>
<comment type="similarity">
    <text evidence="2">Belongs to the ycf35 family.</text>
</comment>
<evidence type="ECO:0000256" key="4">
    <source>
        <dbReference type="ARBA" id="ARBA00022640"/>
    </source>
</evidence>
<protein>
    <recommendedName>
        <fullName evidence="3">Uncharacterized protein ycf35</fullName>
    </recommendedName>
</protein>
<keyword evidence="4 5" id="KW-0934">Plastid</keyword>
<sequence>MSHLTKIKTSIRDENILQKTLSDCDLKWEKLYLQSHNSKPNYCVKQSNKIDLQFNWNGEDYEMITDIQFWQQSLPLELFLNKLNQRYAYNSIIEKGKNAGFETIKEVKNVQGTITLTLRRWT</sequence>
<name>A0A1X9PU71_9RHOD</name>
<accession>A0A1X9PU71</accession>
<keyword evidence="5" id="KW-0150">Chloroplast</keyword>
<comment type="subcellular location">
    <subcellularLocation>
        <location evidence="1">Plastid</location>
    </subcellularLocation>
</comment>
<dbReference type="AlphaFoldDB" id="A0A1X9PU71"/>
<dbReference type="EMBL" id="KY709211">
    <property type="protein sequence ID" value="ARO91049.1"/>
    <property type="molecule type" value="Genomic_DNA"/>
</dbReference>
<evidence type="ECO:0000256" key="2">
    <source>
        <dbReference type="ARBA" id="ARBA00009068"/>
    </source>
</evidence>
<dbReference type="Pfam" id="PF06868">
    <property type="entry name" value="DUF1257"/>
    <property type="match status" value="1"/>
</dbReference>
<evidence type="ECO:0000256" key="3">
    <source>
        <dbReference type="ARBA" id="ARBA00021585"/>
    </source>
</evidence>
<organism evidence="5">
    <name type="scientific">Flintiella sanguinaria</name>
    <dbReference type="NCBI Taxonomy" id="101926"/>
    <lineage>
        <taxon>Eukaryota</taxon>
        <taxon>Rhodophyta</taxon>
        <taxon>Bangiophyceae</taxon>
        <taxon>Porphyridiales</taxon>
        <taxon>Porphyridiaceae</taxon>
        <taxon>Flintiella</taxon>
    </lineage>
</organism>